<evidence type="ECO:0000256" key="3">
    <source>
        <dbReference type="ARBA" id="ARBA00023163"/>
    </source>
</evidence>
<dbReference type="Gene3D" id="1.10.10.60">
    <property type="entry name" value="Homeodomain-like"/>
    <property type="match status" value="1"/>
</dbReference>
<feature type="region of interest" description="Disordered" evidence="6">
    <location>
        <begin position="1"/>
        <end position="46"/>
    </location>
</feature>
<dbReference type="Pfam" id="PF16495">
    <property type="entry name" value="SWIRM-assoc_1"/>
    <property type="match status" value="1"/>
</dbReference>
<proteinExistence type="predicted"/>
<dbReference type="FunFam" id="1.10.10.10:FF:000020">
    <property type="entry name" value="SWI/SNF complex subunit SMARCC2 isoform c"/>
    <property type="match status" value="1"/>
</dbReference>
<dbReference type="GO" id="GO:0003677">
    <property type="term" value="F:DNA binding"/>
    <property type="evidence" value="ECO:0007669"/>
    <property type="project" value="UniProtKB-KW"/>
</dbReference>
<feature type="compositionally biased region" description="Low complexity" evidence="6">
    <location>
        <begin position="9"/>
        <end position="18"/>
    </location>
</feature>
<dbReference type="Pfam" id="PF04433">
    <property type="entry name" value="SWIRM"/>
    <property type="match status" value="1"/>
</dbReference>
<accession>A0A1D1ZM87</accession>
<evidence type="ECO:0000259" key="7">
    <source>
        <dbReference type="PROSITE" id="PS50090"/>
    </source>
</evidence>
<dbReference type="InterPro" id="IPR001005">
    <property type="entry name" value="SANT/Myb"/>
</dbReference>
<dbReference type="InterPro" id="IPR032451">
    <property type="entry name" value="SMARCC_C"/>
</dbReference>
<dbReference type="Pfam" id="PF00249">
    <property type="entry name" value="Myb_DNA-binding"/>
    <property type="match status" value="1"/>
</dbReference>
<evidence type="ECO:0000259" key="9">
    <source>
        <dbReference type="PROSITE" id="PS51293"/>
    </source>
</evidence>
<keyword evidence="3" id="KW-0804">Transcription</keyword>
<evidence type="ECO:0000313" key="10">
    <source>
        <dbReference type="EMBL" id="JAT67853.1"/>
    </source>
</evidence>
<gene>
    <name evidence="10" type="primary">SWI3B_2</name>
    <name evidence="10" type="ORF">g.44829</name>
</gene>
<keyword evidence="1" id="KW-0805">Transcription regulation</keyword>
<dbReference type="PANTHER" id="PTHR12802">
    <property type="entry name" value="SWI/SNF COMPLEX-RELATED"/>
    <property type="match status" value="1"/>
</dbReference>
<feature type="coiled-coil region" evidence="5">
    <location>
        <begin position="394"/>
        <end position="428"/>
    </location>
</feature>
<organism evidence="10">
    <name type="scientific">Anthurium amnicola</name>
    <dbReference type="NCBI Taxonomy" id="1678845"/>
    <lineage>
        <taxon>Eukaryota</taxon>
        <taxon>Viridiplantae</taxon>
        <taxon>Streptophyta</taxon>
        <taxon>Embryophyta</taxon>
        <taxon>Tracheophyta</taxon>
        <taxon>Spermatophyta</taxon>
        <taxon>Magnoliopsida</taxon>
        <taxon>Liliopsida</taxon>
        <taxon>Araceae</taxon>
        <taxon>Pothoideae</taxon>
        <taxon>Potheae</taxon>
        <taxon>Anthurium</taxon>
    </lineage>
</organism>
<keyword evidence="2" id="KW-0238">DNA-binding</keyword>
<protein>
    <submittedName>
        <fullName evidence="10">SWI/SNF complex subunit SWI3B</fullName>
    </submittedName>
</protein>
<feature type="region of interest" description="Disordered" evidence="6">
    <location>
        <begin position="143"/>
        <end position="167"/>
    </location>
</feature>
<dbReference type="PROSITE" id="PS50934">
    <property type="entry name" value="SWIRM"/>
    <property type="match status" value="1"/>
</dbReference>
<evidence type="ECO:0000256" key="2">
    <source>
        <dbReference type="ARBA" id="ARBA00023125"/>
    </source>
</evidence>
<feature type="domain" description="SANT" evidence="9">
    <location>
        <begin position="229"/>
        <end position="281"/>
    </location>
</feature>
<sequence length="489" mass="53896">PPPPPPPSSSSQAQPPAAVKSEAPPSNTKDSPPAVLPRSQEPSPSVPTAIAIPSHSRWFSFGEIHDTERRILPEFFDGRSPAKNPSVYKYYRDFIVRRFREDPSRKVAFTEVRRSLVGDVGSVRRVFDFLEAWGLINYTGSEKQGAKGAGGGGDDREKSVAEEGPDKREGVTAKSFCTACKSECNIVCFVTEKVPNLILCPRCFVRGGFRGGLTHADFRRVEVSSRAEEKKKDWTDKDVLHLLEALLQYGDDWKKVAGYVGGGKTERDCATKFIRLPFGEQFMRPLDDGGAAHYHQGVDHGDTVAGGGNVVRPSCLKRMRLSPLADASNPIMSQVAFLSAVAGSDVAEAAAHAAIAALDEVNVANIHQENVQDTGLISEEADKEDVPLNDHTIVKGHQEAAAEARVKLEKEQQEIEESLSDIVEVQMMEIQEKISHFEEFELLMEKEWLQLQYMKNLLFADQLSLLQQRSRLKTPDGGNKDTIDANDVA</sequence>
<dbReference type="SUPFAM" id="SSF46689">
    <property type="entry name" value="Homeodomain-like"/>
    <property type="match status" value="2"/>
</dbReference>
<name>A0A1D1ZM87_9ARAE</name>
<dbReference type="EMBL" id="GDJX01000083">
    <property type="protein sequence ID" value="JAT67853.1"/>
    <property type="molecule type" value="Transcribed_RNA"/>
</dbReference>
<dbReference type="PANTHER" id="PTHR12802:SF44">
    <property type="entry name" value="SWI_SNF COMPLEX SUBUNIT SWI3B"/>
    <property type="match status" value="1"/>
</dbReference>
<dbReference type="SMART" id="SM00717">
    <property type="entry name" value="SANT"/>
    <property type="match status" value="1"/>
</dbReference>
<evidence type="ECO:0000256" key="1">
    <source>
        <dbReference type="ARBA" id="ARBA00023015"/>
    </source>
</evidence>
<feature type="domain" description="Myb-like" evidence="7">
    <location>
        <begin position="226"/>
        <end position="277"/>
    </location>
</feature>
<feature type="domain" description="SWIRM" evidence="8">
    <location>
        <begin position="50"/>
        <end position="147"/>
    </location>
</feature>
<evidence type="ECO:0000256" key="4">
    <source>
        <dbReference type="ARBA" id="ARBA00023242"/>
    </source>
</evidence>
<dbReference type="InterPro" id="IPR036388">
    <property type="entry name" value="WH-like_DNA-bd_sf"/>
</dbReference>
<evidence type="ECO:0000259" key="8">
    <source>
        <dbReference type="PROSITE" id="PS50934"/>
    </source>
</evidence>
<dbReference type="GO" id="GO:0005634">
    <property type="term" value="C:nucleus"/>
    <property type="evidence" value="ECO:0007669"/>
    <property type="project" value="UniProtKB-ARBA"/>
</dbReference>
<dbReference type="AlphaFoldDB" id="A0A1D1ZM87"/>
<evidence type="ECO:0000256" key="6">
    <source>
        <dbReference type="SAM" id="MobiDB-lite"/>
    </source>
</evidence>
<dbReference type="InterPro" id="IPR009057">
    <property type="entry name" value="Homeodomain-like_sf"/>
</dbReference>
<keyword evidence="5" id="KW-0175">Coiled coil</keyword>
<evidence type="ECO:0000256" key="5">
    <source>
        <dbReference type="SAM" id="Coils"/>
    </source>
</evidence>
<dbReference type="InterPro" id="IPR007526">
    <property type="entry name" value="SWIRM"/>
</dbReference>
<dbReference type="PROSITE" id="PS51293">
    <property type="entry name" value="SANT"/>
    <property type="match status" value="1"/>
</dbReference>
<dbReference type="InterPro" id="IPR017884">
    <property type="entry name" value="SANT_dom"/>
</dbReference>
<reference evidence="10" key="1">
    <citation type="submission" date="2015-07" db="EMBL/GenBank/DDBJ databases">
        <title>Transcriptome Assembly of Anthurium amnicola.</title>
        <authorList>
            <person name="Suzuki J."/>
        </authorList>
    </citation>
    <scope>NUCLEOTIDE SEQUENCE</scope>
</reference>
<dbReference type="Gene3D" id="1.10.10.10">
    <property type="entry name" value="Winged helix-like DNA-binding domain superfamily/Winged helix DNA-binding domain"/>
    <property type="match status" value="1"/>
</dbReference>
<dbReference type="PROSITE" id="PS50090">
    <property type="entry name" value="MYB_LIKE"/>
    <property type="match status" value="1"/>
</dbReference>
<keyword evidence="4" id="KW-0539">Nucleus</keyword>
<feature type="non-terminal residue" evidence="10">
    <location>
        <position position="1"/>
    </location>
</feature>
<feature type="compositionally biased region" description="Basic and acidic residues" evidence="6">
    <location>
        <begin position="153"/>
        <end position="167"/>
    </location>
</feature>